<name>A0A402AWH0_9CHLR</name>
<keyword evidence="1" id="KW-0328">Glycosyltransferase</keyword>
<evidence type="ECO:0000256" key="1">
    <source>
        <dbReference type="ARBA" id="ARBA00022676"/>
    </source>
</evidence>
<dbReference type="InterPro" id="IPR001296">
    <property type="entry name" value="Glyco_trans_1"/>
</dbReference>
<evidence type="ECO:0000259" key="3">
    <source>
        <dbReference type="Pfam" id="PF00534"/>
    </source>
</evidence>
<dbReference type="Pfam" id="PF00534">
    <property type="entry name" value="Glycos_transf_1"/>
    <property type="match status" value="1"/>
</dbReference>
<dbReference type="PANTHER" id="PTHR12526">
    <property type="entry name" value="GLYCOSYLTRANSFERASE"/>
    <property type="match status" value="1"/>
</dbReference>
<evidence type="ECO:0000256" key="2">
    <source>
        <dbReference type="ARBA" id="ARBA00022679"/>
    </source>
</evidence>
<keyword evidence="5" id="KW-1185">Reference proteome</keyword>
<keyword evidence="2" id="KW-0808">Transferase</keyword>
<organism evidence="4 5">
    <name type="scientific">Dictyobacter kobayashii</name>
    <dbReference type="NCBI Taxonomy" id="2014872"/>
    <lineage>
        <taxon>Bacteria</taxon>
        <taxon>Bacillati</taxon>
        <taxon>Chloroflexota</taxon>
        <taxon>Ktedonobacteria</taxon>
        <taxon>Ktedonobacterales</taxon>
        <taxon>Dictyobacteraceae</taxon>
        <taxon>Dictyobacter</taxon>
    </lineage>
</organism>
<reference evidence="5" key="1">
    <citation type="submission" date="2018-12" db="EMBL/GenBank/DDBJ databases">
        <title>Tengunoibacter tsumagoiensis gen. nov., sp. nov., Dictyobacter kobayashii sp. nov., D. alpinus sp. nov., and D. joshuensis sp. nov. and description of Dictyobacteraceae fam. nov. within the order Ktedonobacterales isolated from Tengu-no-mugimeshi.</title>
        <authorList>
            <person name="Wang C.M."/>
            <person name="Zheng Y."/>
            <person name="Sakai Y."/>
            <person name="Toyoda A."/>
            <person name="Minakuchi Y."/>
            <person name="Abe K."/>
            <person name="Yokota A."/>
            <person name="Yabe S."/>
        </authorList>
    </citation>
    <scope>NUCLEOTIDE SEQUENCE [LARGE SCALE GENOMIC DNA]</scope>
    <source>
        <strain evidence="5">Uno11</strain>
    </source>
</reference>
<dbReference type="Proteomes" id="UP000287188">
    <property type="component" value="Unassembled WGS sequence"/>
</dbReference>
<protein>
    <recommendedName>
        <fullName evidence="3">Glycosyl transferase family 1 domain-containing protein</fullName>
    </recommendedName>
</protein>
<dbReference type="PANTHER" id="PTHR12526:SF629">
    <property type="entry name" value="TEICHURONIC ACID BIOSYNTHESIS GLYCOSYLTRANSFERASE TUAH-RELATED"/>
    <property type="match status" value="1"/>
</dbReference>
<dbReference type="GO" id="GO:0016757">
    <property type="term" value="F:glycosyltransferase activity"/>
    <property type="evidence" value="ECO:0007669"/>
    <property type="project" value="UniProtKB-KW"/>
</dbReference>
<accession>A0A402AWH0</accession>
<proteinExistence type="predicted"/>
<evidence type="ECO:0000313" key="5">
    <source>
        <dbReference type="Proteomes" id="UP000287188"/>
    </source>
</evidence>
<sequence length="227" mass="25910">MCRNYSGYRIQQIILLRNVPIYHTTVKTNKLRQHLNLPKNSRIALYQGNIQPDRGLERLVRAAAYLEPENVIVIMGQNIGTTRMELAQLITLQQVHEHIKIIPPVPYKDLLSWTASADIGLTIIPLDYTRNMRTCLPNKLFEYIQAGLPVLSSPLEAVREILTTYDVGNIVRSMDPADVGMAINTMLSQPDELARMRANALQAAQQDLCWEKESQKLLRLYQQFLAN</sequence>
<dbReference type="Gene3D" id="3.40.50.2000">
    <property type="entry name" value="Glycogen Phosphorylase B"/>
    <property type="match status" value="1"/>
</dbReference>
<dbReference type="SUPFAM" id="SSF53756">
    <property type="entry name" value="UDP-Glycosyltransferase/glycogen phosphorylase"/>
    <property type="match status" value="1"/>
</dbReference>
<comment type="caution">
    <text evidence="4">The sequence shown here is derived from an EMBL/GenBank/DDBJ whole genome shotgun (WGS) entry which is preliminary data.</text>
</comment>
<evidence type="ECO:0000313" key="4">
    <source>
        <dbReference type="EMBL" id="GCE23481.1"/>
    </source>
</evidence>
<dbReference type="OrthoDB" id="9813214at2"/>
<feature type="domain" description="Glycosyl transferase family 1" evidence="3">
    <location>
        <begin position="29"/>
        <end position="200"/>
    </location>
</feature>
<dbReference type="AlphaFoldDB" id="A0A402AWH0"/>
<dbReference type="EMBL" id="BIFS01000002">
    <property type="protein sequence ID" value="GCE23481.1"/>
    <property type="molecule type" value="Genomic_DNA"/>
</dbReference>
<gene>
    <name evidence="4" type="ORF">KDK_72810</name>
</gene>